<keyword evidence="1" id="KW-0812">Transmembrane</keyword>
<dbReference type="KEGG" id="paln:B0W48_16640"/>
<dbReference type="STRING" id="247523.B0W48_16640"/>
<proteinExistence type="predicted"/>
<evidence type="ECO:0000313" key="2">
    <source>
        <dbReference type="EMBL" id="AQQ01252.1"/>
    </source>
</evidence>
<dbReference type="EMBL" id="CP019628">
    <property type="protein sequence ID" value="AQQ01252.1"/>
    <property type="molecule type" value="Genomic_DNA"/>
</dbReference>
<reference evidence="2 3" key="1">
    <citation type="submission" date="2017-02" db="EMBL/GenBank/DDBJ databases">
        <title>Complete genome sequence of the cold-active Pseudoalteromonas aliena strain EH1 isolated from Arctic seawater.</title>
        <authorList>
            <person name="Kim E."/>
            <person name="Heo E."/>
            <person name="Kim H."/>
            <person name="Kim D."/>
        </authorList>
    </citation>
    <scope>NUCLEOTIDE SEQUENCE [LARGE SCALE GENOMIC DNA]</scope>
    <source>
        <strain evidence="2 3">EH1</strain>
    </source>
</reference>
<name>A0A1Q2H1N0_9GAMM</name>
<organism evidence="2 3">
    <name type="scientific">Pseudoalteromonas aliena</name>
    <dbReference type="NCBI Taxonomy" id="247523"/>
    <lineage>
        <taxon>Bacteria</taxon>
        <taxon>Pseudomonadati</taxon>
        <taxon>Pseudomonadota</taxon>
        <taxon>Gammaproteobacteria</taxon>
        <taxon>Alteromonadales</taxon>
        <taxon>Pseudoalteromonadaceae</taxon>
        <taxon>Pseudoalteromonas</taxon>
    </lineage>
</organism>
<feature type="transmembrane region" description="Helical" evidence="1">
    <location>
        <begin position="6"/>
        <end position="26"/>
    </location>
</feature>
<evidence type="ECO:0000256" key="1">
    <source>
        <dbReference type="SAM" id="Phobius"/>
    </source>
</evidence>
<evidence type="ECO:0000313" key="3">
    <source>
        <dbReference type="Proteomes" id="UP000188243"/>
    </source>
</evidence>
<keyword evidence="1" id="KW-0472">Membrane</keyword>
<protein>
    <submittedName>
        <fullName evidence="2">Uncharacterized protein</fullName>
    </submittedName>
</protein>
<dbReference type="Proteomes" id="UP000188243">
    <property type="component" value="Chromosome"/>
</dbReference>
<dbReference type="RefSeq" id="WP_077537901.1">
    <property type="nucleotide sequence ID" value="NZ_CANLYY010000038.1"/>
</dbReference>
<accession>A0A1Q2H1N0</accession>
<keyword evidence="1" id="KW-1133">Transmembrane helix</keyword>
<dbReference type="AlphaFoldDB" id="A0A1Q2H1N0"/>
<gene>
    <name evidence="2" type="ORF">B0W48_16640</name>
</gene>
<sequence>MDSLSLNLKDFIFIIMQIIIITTVVVTNRTHIGFLQNQNEDLKECIKEMQKIITALRVKVGI</sequence>